<organism evidence="3 4">
    <name type="scientific">Candidatus Wallbacteria bacterium GWC2_49_35</name>
    <dbReference type="NCBI Taxonomy" id="1817813"/>
    <lineage>
        <taxon>Bacteria</taxon>
        <taxon>Candidatus Walliibacteriota</taxon>
    </lineage>
</organism>
<gene>
    <name evidence="3" type="ORF">A2008_12490</name>
</gene>
<evidence type="ECO:0000313" key="4">
    <source>
        <dbReference type="Proteomes" id="UP000178735"/>
    </source>
</evidence>
<feature type="transmembrane region" description="Helical" evidence="2">
    <location>
        <begin position="166"/>
        <end position="190"/>
    </location>
</feature>
<protein>
    <recommendedName>
        <fullName evidence="5">ADP,ATP carrier protein</fullName>
    </recommendedName>
</protein>
<feature type="transmembrane region" description="Helical" evidence="2">
    <location>
        <begin position="49"/>
        <end position="72"/>
    </location>
</feature>
<dbReference type="InterPro" id="IPR011989">
    <property type="entry name" value="ARM-like"/>
</dbReference>
<feature type="transmembrane region" description="Helical" evidence="2">
    <location>
        <begin position="104"/>
        <end position="128"/>
    </location>
</feature>
<dbReference type="STRING" id="1817813.A2008_12490"/>
<keyword evidence="2" id="KW-0472">Membrane</keyword>
<feature type="transmembrane region" description="Helical" evidence="2">
    <location>
        <begin position="20"/>
        <end position="37"/>
    </location>
</feature>
<sequence>MAGLSGGYKSMLDRLVRLNLIFYFLQYSSISYTLVLSQSLFLKKAGPDFIPASFITLNCMLVIFEFALLALNRIPEFRVLVFSITAGTFYTFICNFYLFEYQHYLIYFAYFVFGYIFVILTIFGYLTYLNGLLPLRAQKIHMPYIHGASSLGAVFSGFSIKYLISAFSVSGVLNLIVILNVASLALIFAIERARIETAALAPKPAGDEQIPDADGIEVEGTGDSSGGSVNEGESGRGGGFFKSLSKRFAESFDYARNTRLAYYLIIITFLVNFQEAMIDFVFSSRLAEEFANVDQMASFTGTFRAVNMLVVMSAQFFVLKPFLSSFSVCAAMTLMPVFIIPLSTAGLVFYFFSTVISLKFFHELVVKCFNRPSVGIFTNAMAGRKTKMFVFYEISAYSSKILAGAVLFIMKPFVDTHFFIYFILFSSMVYFYFTFKLEPAYISALESNLKAGSVKDKISAINRMNYIPAKRAIEALAPLLRSADAEERFNAVKKIAEFEGSSAILYDALGHETDPKVTATIISKLAANPAAEAAITNGMAGFGRAEVIEKLEALFNHENRRVKANFIEGFANFSGGRNAAAVSARLAAYLDSADFRIRSSAIISVLALSEDGGEMRTAIDGLYAMTVSKEPKARSSAAYVMGRLRSPAFIGALAELIGDAESGIRNYCAAALINIGGAAPEEILRKRLASETDAGVIKTIEDGLNAMSNDGRAEISNLLKRHSLDFRNQAGQLLKNVDIDRYYPLIVRLLVVNQDEVKIDILKCVSKYAGDAVYMKFVDSMIGAAASVSFAGFEEMAMANNFKVERRYLELYGAVAPRLKEGNRRFITRLIEIYGGIPAGGGPAIQTAAPAQTAPPDLLNLIFECVAISSGDYEGTLKNFKAALSPDASISSYAAELIETVLDGEIAGKIVAIIEKHRES</sequence>
<evidence type="ECO:0000313" key="3">
    <source>
        <dbReference type="EMBL" id="OGM08756.1"/>
    </source>
</evidence>
<reference evidence="3 4" key="1">
    <citation type="journal article" date="2016" name="Nat. Commun.">
        <title>Thousands of microbial genomes shed light on interconnected biogeochemical processes in an aquifer system.</title>
        <authorList>
            <person name="Anantharaman K."/>
            <person name="Brown C.T."/>
            <person name="Hug L.A."/>
            <person name="Sharon I."/>
            <person name="Castelle C.J."/>
            <person name="Probst A.J."/>
            <person name="Thomas B.C."/>
            <person name="Singh A."/>
            <person name="Wilkins M.J."/>
            <person name="Karaoz U."/>
            <person name="Brodie E.L."/>
            <person name="Williams K.H."/>
            <person name="Hubbard S.S."/>
            <person name="Banfield J.F."/>
        </authorList>
    </citation>
    <scope>NUCLEOTIDE SEQUENCE [LARGE SCALE GENOMIC DNA]</scope>
</reference>
<dbReference type="SUPFAM" id="SSF48371">
    <property type="entry name" value="ARM repeat"/>
    <property type="match status" value="1"/>
</dbReference>
<feature type="transmembrane region" description="Helical" evidence="2">
    <location>
        <begin position="326"/>
        <end position="352"/>
    </location>
</feature>
<comment type="caution">
    <text evidence="3">The sequence shown here is derived from an EMBL/GenBank/DDBJ whole genome shotgun (WGS) entry which is preliminary data.</text>
</comment>
<feature type="transmembrane region" description="Helical" evidence="2">
    <location>
        <begin position="260"/>
        <end position="282"/>
    </location>
</feature>
<dbReference type="AlphaFoldDB" id="A0A1F7X107"/>
<dbReference type="EMBL" id="MGFH01000004">
    <property type="protein sequence ID" value="OGM08756.1"/>
    <property type="molecule type" value="Genomic_DNA"/>
</dbReference>
<feature type="region of interest" description="Disordered" evidence="1">
    <location>
        <begin position="214"/>
        <end position="234"/>
    </location>
</feature>
<accession>A0A1F7X107</accession>
<evidence type="ECO:0000256" key="1">
    <source>
        <dbReference type="SAM" id="MobiDB-lite"/>
    </source>
</evidence>
<evidence type="ECO:0000256" key="2">
    <source>
        <dbReference type="SAM" id="Phobius"/>
    </source>
</evidence>
<dbReference type="Proteomes" id="UP000178735">
    <property type="component" value="Unassembled WGS sequence"/>
</dbReference>
<feature type="transmembrane region" description="Helical" evidence="2">
    <location>
        <begin position="418"/>
        <end position="435"/>
    </location>
</feature>
<feature type="transmembrane region" description="Helical" evidence="2">
    <location>
        <begin position="79"/>
        <end position="98"/>
    </location>
</feature>
<dbReference type="InterPro" id="IPR016024">
    <property type="entry name" value="ARM-type_fold"/>
</dbReference>
<evidence type="ECO:0008006" key="5">
    <source>
        <dbReference type="Google" id="ProtNLM"/>
    </source>
</evidence>
<feature type="transmembrane region" description="Helical" evidence="2">
    <location>
        <begin position="389"/>
        <end position="409"/>
    </location>
</feature>
<keyword evidence="2" id="KW-1133">Transmembrane helix</keyword>
<feature type="transmembrane region" description="Helical" evidence="2">
    <location>
        <begin position="302"/>
        <end position="319"/>
    </location>
</feature>
<dbReference type="InterPro" id="IPR004155">
    <property type="entry name" value="PBS_lyase_HEAT"/>
</dbReference>
<proteinExistence type="predicted"/>
<name>A0A1F7X107_9BACT</name>
<dbReference type="SMART" id="SM00567">
    <property type="entry name" value="EZ_HEAT"/>
    <property type="match status" value="2"/>
</dbReference>
<keyword evidence="2" id="KW-0812">Transmembrane</keyword>
<dbReference type="Gene3D" id="1.25.10.10">
    <property type="entry name" value="Leucine-rich Repeat Variant"/>
    <property type="match status" value="2"/>
</dbReference>